<evidence type="ECO:0000256" key="3">
    <source>
        <dbReference type="ARBA" id="ARBA00022670"/>
    </source>
</evidence>
<evidence type="ECO:0000259" key="9">
    <source>
        <dbReference type="Pfam" id="PF04225"/>
    </source>
</evidence>
<dbReference type="InterPro" id="IPR016047">
    <property type="entry name" value="M23ase_b-sheet_dom"/>
</dbReference>
<dbReference type="CDD" id="cd12797">
    <property type="entry name" value="M23_peptidase"/>
    <property type="match status" value="1"/>
</dbReference>
<evidence type="ECO:0000259" key="8">
    <source>
        <dbReference type="Pfam" id="PF01551"/>
    </source>
</evidence>
<dbReference type="Pfam" id="PF04225">
    <property type="entry name" value="LysM_OapA"/>
    <property type="match status" value="1"/>
</dbReference>
<dbReference type="InterPro" id="IPR011055">
    <property type="entry name" value="Dup_hybrid_motif"/>
</dbReference>
<dbReference type="SUPFAM" id="SSF51261">
    <property type="entry name" value="Duplicated hybrid motif"/>
    <property type="match status" value="1"/>
</dbReference>
<protein>
    <submittedName>
        <fullName evidence="11">Peptidoglycan DD-metalloendopeptidase family protein</fullName>
    </submittedName>
</protein>
<evidence type="ECO:0000256" key="6">
    <source>
        <dbReference type="ARBA" id="ARBA00022833"/>
    </source>
</evidence>
<dbReference type="Pfam" id="PF01551">
    <property type="entry name" value="Peptidase_M23"/>
    <property type="match status" value="1"/>
</dbReference>
<name>A0ABV4AI86_9GAMM</name>
<dbReference type="InterPro" id="IPR050570">
    <property type="entry name" value="Cell_wall_metabolism_enzyme"/>
</dbReference>
<dbReference type="InterPro" id="IPR007340">
    <property type="entry name" value="LysM_Opacity-associatedA"/>
</dbReference>
<feature type="domain" description="Csd3-like second N-terminal" evidence="10">
    <location>
        <begin position="182"/>
        <end position="302"/>
    </location>
</feature>
<accession>A0ABV4AI86</accession>
<comment type="subcellular location">
    <subcellularLocation>
        <location evidence="2">Cell envelope</location>
    </subcellularLocation>
</comment>
<reference evidence="11 12" key="1">
    <citation type="submission" date="2024-07" db="EMBL/GenBank/DDBJ databases">
        <authorList>
            <person name="Ren Q."/>
        </authorList>
    </citation>
    <scope>NUCLEOTIDE SEQUENCE [LARGE SCALE GENOMIC DNA]</scope>
    <source>
        <strain evidence="11 12">REN37</strain>
    </source>
</reference>
<proteinExistence type="predicted"/>
<keyword evidence="5" id="KW-0378">Hydrolase</keyword>
<organism evidence="11 12">
    <name type="scientific">Isoalcanivorax beigongshangi</name>
    <dbReference type="NCBI Taxonomy" id="3238810"/>
    <lineage>
        <taxon>Bacteria</taxon>
        <taxon>Pseudomonadati</taxon>
        <taxon>Pseudomonadota</taxon>
        <taxon>Gammaproteobacteria</taxon>
        <taxon>Oceanospirillales</taxon>
        <taxon>Alcanivoracaceae</taxon>
        <taxon>Isoalcanivorax</taxon>
    </lineage>
</organism>
<evidence type="ECO:0000313" key="12">
    <source>
        <dbReference type="Proteomes" id="UP001562065"/>
    </source>
</evidence>
<keyword evidence="12" id="KW-1185">Reference proteome</keyword>
<dbReference type="Proteomes" id="UP001562065">
    <property type="component" value="Unassembled WGS sequence"/>
</dbReference>
<dbReference type="Pfam" id="PF19425">
    <property type="entry name" value="Csd3_N2"/>
    <property type="match status" value="1"/>
</dbReference>
<evidence type="ECO:0000256" key="7">
    <source>
        <dbReference type="ARBA" id="ARBA00023049"/>
    </source>
</evidence>
<keyword evidence="6" id="KW-0862">Zinc</keyword>
<sequence>MSTAPRRPTPRPAATAPAAPLFNRRQRLILAVLATGLGISSLALLLRPDSAPDTATALPAGVTATETGTAPTLTDELLPLDEPLLDVAETGPFLHTIAPGETLSELFSRHELDRATMQAVLAADEELLALDILRPGQMLVFDIDEQGSLQRLTLRLRPGHVVHYQRVDGDHFEFEDVRSPSEWRDYVFTGDIQGSFFLSARRAGLSDAEIARAQRILGEKIDFRRDLRAGDRFEMVVGQEVTDEGPTGHTRVEALRLQLGRRTVAAYLHDDSNYYDEDGDSLGRAFLRHPMQSQHRISSPFNLGRLHPVTGRVAPHHGVDFAMPVGTPVLTTGDGVVTRVGNHPFAGRYVEIQHPGQFKTRYLHLSRVLVRQGESVSRGARIALSGNTGRTTGPHLHFELHINQRPVNPMTAHIPTAHSVPAAQLAEFRQRVENLVASMDYAEQFLALHEVDTSGNDS</sequence>
<evidence type="ECO:0000313" key="11">
    <source>
        <dbReference type="EMBL" id="MEY1661456.1"/>
    </source>
</evidence>
<feature type="domain" description="Opacity-associated protein A LysM-like" evidence="9">
    <location>
        <begin position="95"/>
        <end position="170"/>
    </location>
</feature>
<evidence type="ECO:0000259" key="10">
    <source>
        <dbReference type="Pfam" id="PF19425"/>
    </source>
</evidence>
<keyword evidence="7" id="KW-0482">Metalloprotease</keyword>
<dbReference type="PANTHER" id="PTHR21666">
    <property type="entry name" value="PEPTIDASE-RELATED"/>
    <property type="match status" value="1"/>
</dbReference>
<feature type="domain" description="M23ase beta-sheet core" evidence="8">
    <location>
        <begin position="315"/>
        <end position="409"/>
    </location>
</feature>
<comment type="cofactor">
    <cofactor evidence="1">
        <name>Zn(2+)</name>
        <dbReference type="ChEBI" id="CHEBI:29105"/>
    </cofactor>
</comment>
<dbReference type="InterPro" id="IPR045834">
    <property type="entry name" value="Csd3_N2"/>
</dbReference>
<dbReference type="EMBL" id="JBGCUO010000001">
    <property type="protein sequence ID" value="MEY1661456.1"/>
    <property type="molecule type" value="Genomic_DNA"/>
</dbReference>
<comment type="caution">
    <text evidence="11">The sequence shown here is derived from an EMBL/GenBank/DDBJ whole genome shotgun (WGS) entry which is preliminary data.</text>
</comment>
<dbReference type="Gene3D" id="3.10.450.350">
    <property type="match status" value="2"/>
</dbReference>
<evidence type="ECO:0000256" key="1">
    <source>
        <dbReference type="ARBA" id="ARBA00001947"/>
    </source>
</evidence>
<evidence type="ECO:0000256" key="2">
    <source>
        <dbReference type="ARBA" id="ARBA00004196"/>
    </source>
</evidence>
<keyword evidence="3" id="KW-0645">Protease</keyword>
<gene>
    <name evidence="11" type="ORF">AB5I84_04755</name>
</gene>
<dbReference type="PANTHER" id="PTHR21666:SF292">
    <property type="entry name" value="MUREIN DD-ENDOPEPTIDASE MEPM"/>
    <property type="match status" value="1"/>
</dbReference>
<dbReference type="Gene3D" id="2.70.70.10">
    <property type="entry name" value="Glucose Permease (Domain IIA)"/>
    <property type="match status" value="1"/>
</dbReference>
<keyword evidence="4" id="KW-0479">Metal-binding</keyword>
<evidence type="ECO:0000256" key="5">
    <source>
        <dbReference type="ARBA" id="ARBA00022801"/>
    </source>
</evidence>
<dbReference type="RefSeq" id="WP_369454713.1">
    <property type="nucleotide sequence ID" value="NZ_JBGCUO010000001.1"/>
</dbReference>
<evidence type="ECO:0000256" key="4">
    <source>
        <dbReference type="ARBA" id="ARBA00022723"/>
    </source>
</evidence>